<dbReference type="STRING" id="1318466.BN85407150"/>
<dbReference type="Proteomes" id="UP000032740">
    <property type="component" value="Chromosome"/>
</dbReference>
<dbReference type="GO" id="GO:0016787">
    <property type="term" value="F:hydrolase activity"/>
    <property type="evidence" value="ECO:0007669"/>
    <property type="project" value="UniProtKB-KW"/>
</dbReference>
<dbReference type="RefSeq" id="WP_026658743.1">
    <property type="nucleotide sequence ID" value="NC_022538.1"/>
</dbReference>
<proteinExistence type="predicted"/>
<gene>
    <name evidence="2" type="ORF">BN85407150</name>
</gene>
<dbReference type="PANTHER" id="PTHR33594">
    <property type="entry name" value="SUPERFAMILY HYDROLASE, PUTATIVE (AFU_ORTHOLOGUE AFUA_1G03035)-RELATED"/>
    <property type="match status" value="1"/>
</dbReference>
<dbReference type="OrthoDB" id="9797344at2"/>
<evidence type="ECO:0000259" key="1">
    <source>
        <dbReference type="Pfam" id="PF01966"/>
    </source>
</evidence>
<accession>U4KKT3</accession>
<dbReference type="EMBL" id="FO681347">
    <property type="protein sequence ID" value="CCV64292.1"/>
    <property type="molecule type" value="Genomic_DNA"/>
</dbReference>
<keyword evidence="3" id="KW-1185">Reference proteome</keyword>
<dbReference type="HOGENOM" id="CLU_036524_2_2_14"/>
<name>U4KKT3_ALTPJ</name>
<dbReference type="Gene3D" id="1.10.3210.50">
    <property type="match status" value="1"/>
</dbReference>
<evidence type="ECO:0000313" key="2">
    <source>
        <dbReference type="EMBL" id="CCV64292.1"/>
    </source>
</evidence>
<sequence>MNKNEILTIVEDYVKKGSIQDLSAHDFYHIKRVKDTALLINQEEKQDAFVITMIALLHDVYDHKFYPDLNIEQALFQLLEKLKVKAFIENETAKEICYNAANISFKNGKNNATLSMNGKIVQDADRLDAIGAIAIARTFAYGGSKNRLIYDPENQGLDTISHFYEKLLKLKDLMNTEVGKKIALKRHEFMKKNLEQFFAEWNIEDLHGEKI</sequence>
<protein>
    <submittedName>
        <fullName evidence="2">Similar to metal dependent phosphohydrolase</fullName>
    </submittedName>
</protein>
<dbReference type="PANTHER" id="PTHR33594:SF1">
    <property type="entry name" value="HD_PDEASE DOMAIN-CONTAINING PROTEIN"/>
    <property type="match status" value="1"/>
</dbReference>
<dbReference type="KEGG" id="apal:BN85407150"/>
<dbReference type="Pfam" id="PF01966">
    <property type="entry name" value="HD"/>
    <property type="match status" value="1"/>
</dbReference>
<reference evidence="2 3" key="1">
    <citation type="journal article" date="2013" name="J. Mol. Microbiol. Biotechnol.">
        <title>Analysis of the Complete Genomes of Acholeplasma brassicae , A. palmae and A. laidlawii and Their Comparison to the Obligate Parasites from ' Candidatus Phytoplasma'.</title>
        <authorList>
            <person name="Kube M."/>
            <person name="Siewert C."/>
            <person name="Migdoll A.M."/>
            <person name="Duduk B."/>
            <person name="Holz S."/>
            <person name="Rabus R."/>
            <person name="Seemuller E."/>
            <person name="Mitrovic J."/>
            <person name="Muller I."/>
            <person name="Buttner C."/>
            <person name="Reinhardt R."/>
        </authorList>
    </citation>
    <scope>NUCLEOTIDE SEQUENCE [LARGE SCALE GENOMIC DNA]</scope>
    <source>
        <strain evidence="2 3">J233</strain>
    </source>
</reference>
<feature type="domain" description="HD" evidence="1">
    <location>
        <begin position="27"/>
        <end position="129"/>
    </location>
</feature>
<dbReference type="InterPro" id="IPR003607">
    <property type="entry name" value="HD/PDEase_dom"/>
</dbReference>
<dbReference type="SUPFAM" id="SSF109604">
    <property type="entry name" value="HD-domain/PDEase-like"/>
    <property type="match status" value="1"/>
</dbReference>
<dbReference type="AlphaFoldDB" id="U4KKT3"/>
<dbReference type="InterPro" id="IPR006674">
    <property type="entry name" value="HD_domain"/>
</dbReference>
<organism evidence="2 3">
    <name type="scientific">Alteracholeplasma palmae (strain ATCC 49389 / J233)</name>
    <name type="common">Acholeplasma palmae</name>
    <dbReference type="NCBI Taxonomy" id="1318466"/>
    <lineage>
        <taxon>Bacteria</taxon>
        <taxon>Bacillati</taxon>
        <taxon>Mycoplasmatota</taxon>
        <taxon>Mollicutes</taxon>
        <taxon>Acholeplasmatales</taxon>
        <taxon>Acholeplasmataceae</taxon>
        <taxon>Acholeplasma</taxon>
    </lineage>
</organism>
<evidence type="ECO:0000313" key="3">
    <source>
        <dbReference type="Proteomes" id="UP000032740"/>
    </source>
</evidence>
<keyword evidence="2" id="KW-0378">Hydrolase</keyword>
<dbReference type="CDD" id="cd00077">
    <property type="entry name" value="HDc"/>
    <property type="match status" value="1"/>
</dbReference>